<dbReference type="GO" id="GO:0005886">
    <property type="term" value="C:plasma membrane"/>
    <property type="evidence" value="ECO:0007669"/>
    <property type="project" value="TreeGrafter"/>
</dbReference>
<keyword evidence="3" id="KW-1185">Reference proteome</keyword>
<comment type="caution">
    <text evidence="2">The sequence shown here is derived from an EMBL/GenBank/DDBJ whole genome shotgun (WGS) entry which is preliminary data.</text>
</comment>
<dbReference type="PANTHER" id="PTHR16092">
    <property type="entry name" value="SEC3/SYNTAXIN-RELATED"/>
    <property type="match status" value="1"/>
</dbReference>
<dbReference type="EMBL" id="NIDF01000330">
    <property type="protein sequence ID" value="TYJ51212.1"/>
    <property type="molecule type" value="Genomic_DNA"/>
</dbReference>
<dbReference type="Pfam" id="PF09763">
    <property type="entry name" value="Sec3_CC"/>
    <property type="match status" value="1"/>
</dbReference>
<reference evidence="2 3" key="1">
    <citation type="submission" date="2017-05" db="EMBL/GenBank/DDBJ databases">
        <title>The Genome Sequence of Tsuchiyaea wingfieldii DSM 27421.</title>
        <authorList>
            <person name="Cuomo C."/>
            <person name="Passer A."/>
            <person name="Billmyre B."/>
            <person name="Heitman J."/>
        </authorList>
    </citation>
    <scope>NUCLEOTIDE SEQUENCE [LARGE SCALE GENOMIC DNA]</scope>
    <source>
        <strain evidence="2 3">DSM 27421</strain>
    </source>
</reference>
<dbReference type="GO" id="GO:0005546">
    <property type="term" value="F:phosphatidylinositol-4,5-bisphosphate binding"/>
    <property type="evidence" value="ECO:0007669"/>
    <property type="project" value="TreeGrafter"/>
</dbReference>
<accession>A0A5D3AK79</accession>
<evidence type="ECO:0000259" key="1">
    <source>
        <dbReference type="Pfam" id="PF09763"/>
    </source>
</evidence>
<proteinExistence type="predicted"/>
<feature type="non-terminal residue" evidence="2">
    <location>
        <position position="1"/>
    </location>
</feature>
<feature type="domain" description="Exocyst complex component Sec3 coiled-coil" evidence="1">
    <location>
        <begin position="1"/>
        <end position="39"/>
    </location>
</feature>
<evidence type="ECO:0000313" key="3">
    <source>
        <dbReference type="Proteomes" id="UP000322245"/>
    </source>
</evidence>
<dbReference type="GO" id="GO:0006893">
    <property type="term" value="P:Golgi to plasma membrane transport"/>
    <property type="evidence" value="ECO:0007669"/>
    <property type="project" value="TreeGrafter"/>
</dbReference>
<gene>
    <name evidence="2" type="ORF">B9479_008231</name>
</gene>
<organism evidence="2 3">
    <name type="scientific">Cryptococcus floricola</name>
    <dbReference type="NCBI Taxonomy" id="2591691"/>
    <lineage>
        <taxon>Eukaryota</taxon>
        <taxon>Fungi</taxon>
        <taxon>Dikarya</taxon>
        <taxon>Basidiomycota</taxon>
        <taxon>Agaricomycotina</taxon>
        <taxon>Tremellomycetes</taxon>
        <taxon>Tremellales</taxon>
        <taxon>Cryptococcaceae</taxon>
        <taxon>Cryptococcus</taxon>
    </lineage>
</organism>
<name>A0A5D3AK79_9TREE</name>
<evidence type="ECO:0000313" key="2">
    <source>
        <dbReference type="EMBL" id="TYJ51212.1"/>
    </source>
</evidence>
<sequence>SQGKDLQVQTSNQQALLNELRQLVQIIEVPPSDLQILAQVPPSDLRILAQESPSTDRGVRSLESAAASLYKALQAGMDSE</sequence>
<dbReference type="PANTHER" id="PTHR16092:SF14">
    <property type="entry name" value="EXOCYST COMPLEX COMPONENT 1 ISOFORM X1"/>
    <property type="match status" value="1"/>
</dbReference>
<dbReference type="AlphaFoldDB" id="A0A5D3AK79"/>
<protein>
    <recommendedName>
        <fullName evidence="1">Exocyst complex component Sec3 coiled-coil domain-containing protein</fullName>
    </recommendedName>
</protein>
<dbReference type="InterPro" id="IPR019160">
    <property type="entry name" value="Sec3_CC"/>
</dbReference>
<dbReference type="GO" id="GO:0006887">
    <property type="term" value="P:exocytosis"/>
    <property type="evidence" value="ECO:0007669"/>
    <property type="project" value="InterPro"/>
</dbReference>
<dbReference type="Proteomes" id="UP000322245">
    <property type="component" value="Unassembled WGS sequence"/>
</dbReference>
<dbReference type="GO" id="GO:0000145">
    <property type="term" value="C:exocyst"/>
    <property type="evidence" value="ECO:0007669"/>
    <property type="project" value="InterPro"/>
</dbReference>